<dbReference type="InterPro" id="IPR005077">
    <property type="entry name" value="Peptidase_C11"/>
</dbReference>
<dbReference type="Proteomes" id="UP000004407">
    <property type="component" value="Unassembled WGS sequence"/>
</dbReference>
<sequence length="385" mass="44308">MYKLLKLAFISLLILCFSACQEEDPIMPPEPQTAEKTIFVFMPYSNNLYSFLHANINDMKAAIVRNKGLDNTRLIVFIAKDKKQSALIDIRYKKGVCTQDTLEKYSSPTYLTTNGRVELFNKVKKYAPANRYAMIVGCHGMGWIPSSTVFNRNTLRYFGGLEKEYKIDIDDFATSIKAAGMKMQFIMFDDCYMSSMEVAYDLKDVTDYIIASTSEVMAYGMPYQNIYQHLMSAQPDYKALCNGFYEFYSNSGTPYGTIGVIDCRYVDEMASMMKSINATHTFDLSLLDNVQDLDGETYKPTIFFDFDDYVRQLCTNDNDAYEQFHNVLLRLVPYKAATEYIYSGSMNKKTKVDHFSGITISDPSTRSEIKESKKHTNWWIQRLTR</sequence>
<evidence type="ECO:0000313" key="3">
    <source>
        <dbReference type="Proteomes" id="UP000004407"/>
    </source>
</evidence>
<dbReference type="EMBL" id="AFZZ01000067">
    <property type="protein sequence ID" value="EHJ41484.1"/>
    <property type="molecule type" value="Genomic_DNA"/>
</dbReference>
<dbReference type="PANTHER" id="PTHR37835">
    <property type="entry name" value="ALPHA-CLOSTRIPAIN"/>
    <property type="match status" value="1"/>
</dbReference>
<protein>
    <recommendedName>
        <fullName evidence="4">Clostripain family protein</fullName>
    </recommendedName>
</protein>
<reference evidence="2 3" key="1">
    <citation type="submission" date="2011-08" db="EMBL/GenBank/DDBJ databases">
        <authorList>
            <person name="Weinstock G."/>
            <person name="Sodergren E."/>
            <person name="Clifton S."/>
            <person name="Fulton L."/>
            <person name="Fulton B."/>
            <person name="Courtney L."/>
            <person name="Fronick C."/>
            <person name="Harrison M."/>
            <person name="Strong C."/>
            <person name="Farmer C."/>
            <person name="Delahaunty K."/>
            <person name="Markovic C."/>
            <person name="Hall O."/>
            <person name="Minx P."/>
            <person name="Tomlinson C."/>
            <person name="Mitreva M."/>
            <person name="Hou S."/>
            <person name="Chen J."/>
            <person name="Wollam A."/>
            <person name="Pepin K.H."/>
            <person name="Johnson M."/>
            <person name="Bhonagiri V."/>
            <person name="Zhang X."/>
            <person name="Suruliraj S."/>
            <person name="Warren W."/>
            <person name="Chinwalla A."/>
            <person name="Mardis E.R."/>
            <person name="Wilson R.K."/>
        </authorList>
    </citation>
    <scope>NUCLEOTIDE SEQUENCE [LARGE SCALE GENOMIC DNA]</scope>
    <source>
        <strain evidence="2 3">DSM 18206</strain>
    </source>
</reference>
<evidence type="ECO:0008006" key="4">
    <source>
        <dbReference type="Google" id="ProtNLM"/>
    </source>
</evidence>
<accession>G6AVR7</accession>
<dbReference type="PATRIC" id="fig|1002367.3.peg.564"/>
<feature type="chain" id="PRO_5003485541" description="Clostripain family protein" evidence="1">
    <location>
        <begin position="23"/>
        <end position="385"/>
    </location>
</feature>
<gene>
    <name evidence="2" type="ORF">HMPREF0673_00706</name>
</gene>
<feature type="signal peptide" evidence="1">
    <location>
        <begin position="1"/>
        <end position="22"/>
    </location>
</feature>
<organism evidence="2 3">
    <name type="scientific">Leyella stercorea DSM 18206</name>
    <dbReference type="NCBI Taxonomy" id="1002367"/>
    <lineage>
        <taxon>Bacteria</taxon>
        <taxon>Pseudomonadati</taxon>
        <taxon>Bacteroidota</taxon>
        <taxon>Bacteroidia</taxon>
        <taxon>Bacteroidales</taxon>
        <taxon>Prevotellaceae</taxon>
        <taxon>Leyella</taxon>
    </lineage>
</organism>
<comment type="caution">
    <text evidence="2">The sequence shown here is derived from an EMBL/GenBank/DDBJ whole genome shotgun (WGS) entry which is preliminary data.</text>
</comment>
<dbReference type="HOGENOM" id="CLU_043496_0_0_10"/>
<keyword evidence="1" id="KW-0732">Signal</keyword>
<evidence type="ECO:0000313" key="2">
    <source>
        <dbReference type="EMBL" id="EHJ41484.1"/>
    </source>
</evidence>
<dbReference type="RefSeq" id="WP_007897862.1">
    <property type="nucleotide sequence ID" value="NZ_JH379386.1"/>
</dbReference>
<dbReference type="Gene3D" id="3.40.50.11970">
    <property type="match status" value="1"/>
</dbReference>
<dbReference type="PANTHER" id="PTHR37835:SF1">
    <property type="entry name" value="ALPHA-CLOSTRIPAIN"/>
    <property type="match status" value="1"/>
</dbReference>
<dbReference type="Pfam" id="PF03415">
    <property type="entry name" value="Peptidase_C11"/>
    <property type="match status" value="1"/>
</dbReference>
<dbReference type="AlphaFoldDB" id="G6AVR7"/>
<dbReference type="GeneID" id="78336518"/>
<evidence type="ECO:0000256" key="1">
    <source>
        <dbReference type="SAM" id="SignalP"/>
    </source>
</evidence>
<dbReference type="eggNOG" id="ENOG502Z9TJ">
    <property type="taxonomic scope" value="Bacteria"/>
</dbReference>
<name>G6AVR7_9BACT</name>
<proteinExistence type="predicted"/>